<proteinExistence type="predicted"/>
<dbReference type="InterPro" id="IPR001763">
    <property type="entry name" value="Rhodanese-like_dom"/>
</dbReference>
<protein>
    <recommendedName>
        <fullName evidence="1">Rhodanese domain-containing protein</fullName>
    </recommendedName>
</protein>
<dbReference type="PROSITE" id="PS50206">
    <property type="entry name" value="RHODANESE_3"/>
    <property type="match status" value="1"/>
</dbReference>
<dbReference type="SUPFAM" id="SSF52821">
    <property type="entry name" value="Rhodanese/Cell cycle control phosphatase"/>
    <property type="match status" value="1"/>
</dbReference>
<gene>
    <name evidence="2" type="ORF">S01H4_16897</name>
</gene>
<feature type="domain" description="Rhodanese" evidence="1">
    <location>
        <begin position="36"/>
        <end position="131"/>
    </location>
</feature>
<dbReference type="CDD" id="cd00158">
    <property type="entry name" value="RHOD"/>
    <property type="match status" value="1"/>
</dbReference>
<name>X0ZBB0_9ZZZZ</name>
<reference evidence="2" key="1">
    <citation type="journal article" date="2014" name="Front. Microbiol.">
        <title>High frequency of phylogenetically diverse reductive dehalogenase-homologous genes in deep subseafloor sedimentary metagenomes.</title>
        <authorList>
            <person name="Kawai M."/>
            <person name="Futagami T."/>
            <person name="Toyoda A."/>
            <person name="Takaki Y."/>
            <person name="Nishi S."/>
            <person name="Hori S."/>
            <person name="Arai W."/>
            <person name="Tsubouchi T."/>
            <person name="Morono Y."/>
            <person name="Uchiyama I."/>
            <person name="Ito T."/>
            <person name="Fujiyama A."/>
            <person name="Inagaki F."/>
            <person name="Takami H."/>
        </authorList>
    </citation>
    <scope>NUCLEOTIDE SEQUENCE</scope>
    <source>
        <strain evidence="2">Expedition CK06-06</strain>
    </source>
</reference>
<dbReference type="Pfam" id="PF00581">
    <property type="entry name" value="Rhodanese"/>
    <property type="match status" value="1"/>
</dbReference>
<dbReference type="SMART" id="SM00450">
    <property type="entry name" value="RHOD"/>
    <property type="match status" value="1"/>
</dbReference>
<comment type="caution">
    <text evidence="2">The sequence shown here is derived from an EMBL/GenBank/DDBJ whole genome shotgun (WGS) entry which is preliminary data.</text>
</comment>
<dbReference type="InterPro" id="IPR036873">
    <property type="entry name" value="Rhodanese-like_dom_sf"/>
</dbReference>
<organism evidence="2">
    <name type="scientific">marine sediment metagenome</name>
    <dbReference type="NCBI Taxonomy" id="412755"/>
    <lineage>
        <taxon>unclassified sequences</taxon>
        <taxon>metagenomes</taxon>
        <taxon>ecological metagenomes</taxon>
    </lineage>
</organism>
<sequence length="135" mass="15069">AVPDPDLVEAFDVMLTNIPEGYGVTTDEKLNAALVENPDMQLIDVRRVEELQENGVIDSGEVVQTHIPLEDFITMKDKWPADVETDVTVYCGSGHRSTMAMTMLWTYLYNNALSLKGGFGNWLREGYPVLEYAAP</sequence>
<evidence type="ECO:0000259" key="1">
    <source>
        <dbReference type="PROSITE" id="PS50206"/>
    </source>
</evidence>
<feature type="non-terminal residue" evidence="2">
    <location>
        <position position="1"/>
    </location>
</feature>
<dbReference type="AlphaFoldDB" id="X0ZBB0"/>
<dbReference type="EMBL" id="BART01007424">
    <property type="protein sequence ID" value="GAG57693.1"/>
    <property type="molecule type" value="Genomic_DNA"/>
</dbReference>
<evidence type="ECO:0000313" key="2">
    <source>
        <dbReference type="EMBL" id="GAG57693.1"/>
    </source>
</evidence>
<accession>X0ZBB0</accession>
<dbReference type="Gene3D" id="3.40.250.10">
    <property type="entry name" value="Rhodanese-like domain"/>
    <property type="match status" value="1"/>
</dbReference>